<organism evidence="1">
    <name type="scientific">hydrothermal vent metagenome</name>
    <dbReference type="NCBI Taxonomy" id="652676"/>
    <lineage>
        <taxon>unclassified sequences</taxon>
        <taxon>metagenomes</taxon>
        <taxon>ecological metagenomes</taxon>
    </lineage>
</organism>
<protein>
    <submittedName>
        <fullName evidence="1">Uncharacterized protein</fullName>
    </submittedName>
</protein>
<reference evidence="1" key="1">
    <citation type="submission" date="2018-06" db="EMBL/GenBank/DDBJ databases">
        <authorList>
            <person name="Zhirakovskaya E."/>
        </authorList>
    </citation>
    <scope>NUCLEOTIDE SEQUENCE</scope>
</reference>
<sequence length="387" mass="44132">MLLNPSLSHQDIKQQQLAQHCFWDEEAHILWIDCRKVFPELGVIQVPCWDDLMMSSAEIPEYPSHLNVLAWYNFSQLSCWRKQIPKWVQESCALFPSHQLKMLHYVGKYPQMLELLDHVPMLVWRLMCSVLTEPEMVALLSGKRQNLVAQVGWPERAEAVTFLRNLRLRKVNEQIADQVEVCLMDEQRLTALQSLPRINSMALSLASMFPELIGSHLHCALAQLPCRPMQCQSMVALLQDAYALAKWLDLPESEVAKIGLCRYLVEVTSLYQGWLKKGVSLVGKLECEAFEWSDSPVTLSAQESVFLSQLQQHAWWVDDKKECLQLVAWQDTEGVWGALIESPPCSNNTHESPVVLRVRGEKNTLPSAKQLSALHLWLADNGALVGR</sequence>
<gene>
    <name evidence="1" type="ORF">MNBD_GAMMA04-1016</name>
</gene>
<evidence type="ECO:0000313" key="1">
    <source>
        <dbReference type="EMBL" id="VAW47621.1"/>
    </source>
</evidence>
<name>A0A3B0VX56_9ZZZZ</name>
<proteinExistence type="predicted"/>
<accession>A0A3B0VX56</accession>
<dbReference type="EMBL" id="UOFB01000209">
    <property type="protein sequence ID" value="VAW47621.1"/>
    <property type="molecule type" value="Genomic_DNA"/>
</dbReference>
<dbReference type="AlphaFoldDB" id="A0A3B0VX56"/>